<name>A0AAV5I744_9ROSI</name>
<dbReference type="EMBL" id="BPVZ01000007">
    <property type="protein sequence ID" value="GKU94114.1"/>
    <property type="molecule type" value="Genomic_DNA"/>
</dbReference>
<dbReference type="Proteomes" id="UP001054252">
    <property type="component" value="Unassembled WGS sequence"/>
</dbReference>
<gene>
    <name evidence="1" type="ORF">SLEP1_g7644</name>
</gene>
<evidence type="ECO:0000313" key="2">
    <source>
        <dbReference type="Proteomes" id="UP001054252"/>
    </source>
</evidence>
<keyword evidence="2" id="KW-1185">Reference proteome</keyword>
<dbReference type="AlphaFoldDB" id="A0AAV5I744"/>
<proteinExistence type="predicted"/>
<protein>
    <submittedName>
        <fullName evidence="1">Uncharacterized protein</fullName>
    </submittedName>
</protein>
<comment type="caution">
    <text evidence="1">The sequence shown here is derived from an EMBL/GenBank/DDBJ whole genome shotgun (WGS) entry which is preliminary data.</text>
</comment>
<organism evidence="1 2">
    <name type="scientific">Rubroshorea leprosula</name>
    <dbReference type="NCBI Taxonomy" id="152421"/>
    <lineage>
        <taxon>Eukaryota</taxon>
        <taxon>Viridiplantae</taxon>
        <taxon>Streptophyta</taxon>
        <taxon>Embryophyta</taxon>
        <taxon>Tracheophyta</taxon>
        <taxon>Spermatophyta</taxon>
        <taxon>Magnoliopsida</taxon>
        <taxon>eudicotyledons</taxon>
        <taxon>Gunneridae</taxon>
        <taxon>Pentapetalae</taxon>
        <taxon>rosids</taxon>
        <taxon>malvids</taxon>
        <taxon>Malvales</taxon>
        <taxon>Dipterocarpaceae</taxon>
        <taxon>Rubroshorea</taxon>
    </lineage>
</organism>
<reference evidence="1 2" key="1">
    <citation type="journal article" date="2021" name="Commun. Biol.">
        <title>The genome of Shorea leprosula (Dipterocarpaceae) highlights the ecological relevance of drought in aseasonal tropical rainforests.</title>
        <authorList>
            <person name="Ng K.K.S."/>
            <person name="Kobayashi M.J."/>
            <person name="Fawcett J.A."/>
            <person name="Hatakeyama M."/>
            <person name="Paape T."/>
            <person name="Ng C.H."/>
            <person name="Ang C.C."/>
            <person name="Tnah L.H."/>
            <person name="Lee C.T."/>
            <person name="Nishiyama T."/>
            <person name="Sese J."/>
            <person name="O'Brien M.J."/>
            <person name="Copetti D."/>
            <person name="Mohd Noor M.I."/>
            <person name="Ong R.C."/>
            <person name="Putra M."/>
            <person name="Sireger I.Z."/>
            <person name="Indrioko S."/>
            <person name="Kosugi Y."/>
            <person name="Izuno A."/>
            <person name="Isagi Y."/>
            <person name="Lee S.L."/>
            <person name="Shimizu K.K."/>
        </authorList>
    </citation>
    <scope>NUCLEOTIDE SEQUENCE [LARGE SCALE GENOMIC DNA]</scope>
    <source>
        <strain evidence="1">214</strain>
    </source>
</reference>
<accession>A0AAV5I744</accession>
<evidence type="ECO:0000313" key="1">
    <source>
        <dbReference type="EMBL" id="GKU94114.1"/>
    </source>
</evidence>
<sequence length="90" mass="9508">MAACLSCLHSPPALRLQLQVVLVALDFCLKACPKADAGRVAPLGARPAFYNLASVGTEDGASLSLVSFLIAACSWDFDINEIVDKHGFDT</sequence>